<dbReference type="Proteomes" id="UP000322873">
    <property type="component" value="Unassembled WGS sequence"/>
</dbReference>
<evidence type="ECO:0000313" key="3">
    <source>
        <dbReference type="Proteomes" id="UP000322873"/>
    </source>
</evidence>
<protein>
    <recommendedName>
        <fullName evidence="1">Heterokaryon incompatibility domain-containing protein</fullName>
    </recommendedName>
</protein>
<name>A0A5M9JNZ9_MONFR</name>
<evidence type="ECO:0000259" key="1">
    <source>
        <dbReference type="Pfam" id="PF06985"/>
    </source>
</evidence>
<dbReference type="PANTHER" id="PTHR33112:SF16">
    <property type="entry name" value="HETEROKARYON INCOMPATIBILITY DOMAIN-CONTAINING PROTEIN"/>
    <property type="match status" value="1"/>
</dbReference>
<gene>
    <name evidence="2" type="ORF">EYC84_000571</name>
</gene>
<organism evidence="2 3">
    <name type="scientific">Monilinia fructicola</name>
    <name type="common">Brown rot fungus</name>
    <name type="synonym">Ciboria fructicola</name>
    <dbReference type="NCBI Taxonomy" id="38448"/>
    <lineage>
        <taxon>Eukaryota</taxon>
        <taxon>Fungi</taxon>
        <taxon>Dikarya</taxon>
        <taxon>Ascomycota</taxon>
        <taxon>Pezizomycotina</taxon>
        <taxon>Leotiomycetes</taxon>
        <taxon>Helotiales</taxon>
        <taxon>Sclerotiniaceae</taxon>
        <taxon>Monilinia</taxon>
    </lineage>
</organism>
<reference evidence="2 3" key="1">
    <citation type="submission" date="2019-06" db="EMBL/GenBank/DDBJ databases">
        <title>Genome Sequence of the Brown Rot Fungal Pathogen Monilinia fructicola.</title>
        <authorList>
            <person name="De Miccolis Angelini R.M."/>
            <person name="Landi L."/>
            <person name="Abate D."/>
            <person name="Pollastro S."/>
            <person name="Romanazzi G."/>
            <person name="Faretra F."/>
        </authorList>
    </citation>
    <scope>NUCLEOTIDE SEQUENCE [LARGE SCALE GENOMIC DNA]</scope>
    <source>
        <strain evidence="2 3">Mfrc123</strain>
    </source>
</reference>
<dbReference type="OrthoDB" id="3544738at2759"/>
<sequence length="81" mass="8975">MSDLPQTLEDAVNSTRQISYRYLCIDTLRIMQASSKDLVVKSMKMADVDGDATLTIVAEVAADTTTGVFASTNIFYQKQYD</sequence>
<accession>A0A5M9JNZ9</accession>
<comment type="caution">
    <text evidence="2">The sequence shown here is derived from an EMBL/GenBank/DDBJ whole genome shotgun (WGS) entry which is preliminary data.</text>
</comment>
<dbReference type="InterPro" id="IPR010730">
    <property type="entry name" value="HET"/>
</dbReference>
<dbReference type="AlphaFoldDB" id="A0A5M9JNZ9"/>
<feature type="domain" description="Heterokaryon incompatibility" evidence="1">
    <location>
        <begin position="2"/>
        <end position="77"/>
    </location>
</feature>
<dbReference type="EMBL" id="VICG01000006">
    <property type="protein sequence ID" value="KAA8571238.1"/>
    <property type="molecule type" value="Genomic_DNA"/>
</dbReference>
<dbReference type="PANTHER" id="PTHR33112">
    <property type="entry name" value="DOMAIN PROTEIN, PUTATIVE-RELATED"/>
    <property type="match status" value="1"/>
</dbReference>
<proteinExistence type="predicted"/>
<dbReference type="VEuPathDB" id="FungiDB:MFRU_055g00250"/>
<evidence type="ECO:0000313" key="2">
    <source>
        <dbReference type="EMBL" id="KAA8571238.1"/>
    </source>
</evidence>
<keyword evidence="3" id="KW-1185">Reference proteome</keyword>
<dbReference type="Pfam" id="PF06985">
    <property type="entry name" value="HET"/>
    <property type="match status" value="1"/>
</dbReference>